<keyword evidence="2" id="KW-1185">Reference proteome</keyword>
<dbReference type="InterPro" id="IPR044622">
    <property type="entry name" value="PCN"/>
</dbReference>
<evidence type="ECO:0000313" key="2">
    <source>
        <dbReference type="Proteomes" id="UP000324705"/>
    </source>
</evidence>
<dbReference type="InterPro" id="IPR015943">
    <property type="entry name" value="WD40/YVTN_repeat-like_dom_sf"/>
</dbReference>
<dbReference type="SMART" id="SM00320">
    <property type="entry name" value="WD40"/>
    <property type="match status" value="2"/>
</dbReference>
<protein>
    <recommendedName>
        <fullName evidence="3">Cirhin</fullName>
    </recommendedName>
</protein>
<dbReference type="SUPFAM" id="SSF50978">
    <property type="entry name" value="WD40 repeat-like"/>
    <property type="match status" value="1"/>
</dbReference>
<dbReference type="GO" id="GO:0035266">
    <property type="term" value="P:meristem growth"/>
    <property type="evidence" value="ECO:0007669"/>
    <property type="project" value="InterPro"/>
</dbReference>
<evidence type="ECO:0000313" key="1">
    <source>
        <dbReference type="EMBL" id="VAI02192.1"/>
    </source>
</evidence>
<accession>A0A9R0W9S1</accession>
<dbReference type="Proteomes" id="UP000324705">
    <property type="component" value="Chromosome 4B"/>
</dbReference>
<dbReference type="PANTHER" id="PTHR45086">
    <property type="entry name" value="WD REPEAT-CONTAINING PROTEIN PCN"/>
    <property type="match status" value="1"/>
</dbReference>
<dbReference type="InterPro" id="IPR001680">
    <property type="entry name" value="WD40_rpt"/>
</dbReference>
<dbReference type="GO" id="GO:0010073">
    <property type="term" value="P:meristem maintenance"/>
    <property type="evidence" value="ECO:0007669"/>
    <property type="project" value="InterPro"/>
</dbReference>
<reference evidence="1 2" key="1">
    <citation type="submission" date="2017-09" db="EMBL/GenBank/DDBJ databases">
        <authorList>
            <consortium name="International Durum Wheat Genome Sequencing Consortium (IDWGSC)"/>
            <person name="Milanesi L."/>
        </authorList>
    </citation>
    <scope>NUCLEOTIDE SEQUENCE [LARGE SCALE GENOMIC DNA]</scope>
    <source>
        <strain evidence="2">cv. Svevo</strain>
    </source>
</reference>
<name>A0A9R0W9S1_TRITD</name>
<dbReference type="PANTHER" id="PTHR45086:SF1">
    <property type="entry name" value="WD REPEAT-CONTAINING PROTEIN PCN"/>
    <property type="match status" value="1"/>
</dbReference>
<sequence>MVITIGTLVSGDSSGSVQFWDNRHGTLLQAHTYHKGDVNALATVPSQNRVFSAGSDGQVILYKASKDEFSAHSEKVAEEQMHKWVYVGYVRAHSHDVRALTMAVPICKEDAVPEEKVVKTRRKDEFSYRKWAHLGVPMLISGGDDTKLFAYSAREFTLYAPHNFCPAPQRPLINLARDCTVNGDSVMLVQSVNCLDVLLVSVKNKLTPSTSSGGDATIRQVVHLKSKGSRKIIASAVSTNGMLFAYSDCVKPCLFALRHKGGKKFSLDKIELPKGIPCSQSMMFTDDSSSLVLSCNDGKIASRKISNIFRPTRKIDGTKTSSKEPPVTKMFVSADGQWVAAANCFGDVYIFNLEVQIPRMNGGSVTSGGFCPKNNALVITTSKNEVYVFDVEAKELGEWSKRHTHELPTRFQDFPGEVIGLSFHKMSPFSVMIYSARAMCVIDFGLPVVQDVQLSTSEKTDSQKAAKTKVKRKHRDEDLKQEKRNNFTFFAFKDPVLFAGHLLDSSILVVEKQWMDVVQGFGPPVHRHIYGT</sequence>
<gene>
    <name evidence="1" type="ORF">TRITD_4Bv1G021970</name>
</gene>
<dbReference type="AlphaFoldDB" id="A0A9R0W9S1"/>
<organism evidence="1 2">
    <name type="scientific">Triticum turgidum subsp. durum</name>
    <name type="common">Durum wheat</name>
    <name type="synonym">Triticum durum</name>
    <dbReference type="NCBI Taxonomy" id="4567"/>
    <lineage>
        <taxon>Eukaryota</taxon>
        <taxon>Viridiplantae</taxon>
        <taxon>Streptophyta</taxon>
        <taxon>Embryophyta</taxon>
        <taxon>Tracheophyta</taxon>
        <taxon>Spermatophyta</taxon>
        <taxon>Magnoliopsida</taxon>
        <taxon>Liliopsida</taxon>
        <taxon>Poales</taxon>
        <taxon>Poaceae</taxon>
        <taxon>BOP clade</taxon>
        <taxon>Pooideae</taxon>
        <taxon>Triticodae</taxon>
        <taxon>Triticeae</taxon>
        <taxon>Triticinae</taxon>
        <taxon>Triticum</taxon>
    </lineage>
</organism>
<evidence type="ECO:0008006" key="3">
    <source>
        <dbReference type="Google" id="ProtNLM"/>
    </source>
</evidence>
<dbReference type="InterPro" id="IPR036322">
    <property type="entry name" value="WD40_repeat_dom_sf"/>
</dbReference>
<dbReference type="Gene3D" id="2.130.10.10">
    <property type="entry name" value="YVTN repeat-like/Quinoprotein amine dehydrogenase"/>
    <property type="match status" value="1"/>
</dbReference>
<proteinExistence type="predicted"/>
<dbReference type="EMBL" id="LT934118">
    <property type="protein sequence ID" value="VAI02192.1"/>
    <property type="molecule type" value="Genomic_DNA"/>
</dbReference>
<dbReference type="Gramene" id="TRITD4Bv1G021970.5">
    <property type="protein sequence ID" value="TRITD4Bv1G021970.5"/>
    <property type="gene ID" value="TRITD4Bv1G021970"/>
</dbReference>